<dbReference type="InterPro" id="IPR014812">
    <property type="entry name" value="Vps51"/>
</dbReference>
<evidence type="ECO:0000256" key="2">
    <source>
        <dbReference type="ARBA" id="ARBA00022448"/>
    </source>
</evidence>
<evidence type="ECO:0000256" key="1">
    <source>
        <dbReference type="ARBA" id="ARBA00006080"/>
    </source>
</evidence>
<dbReference type="GO" id="GO:0042147">
    <property type="term" value="P:retrograde transport, endosome to Golgi"/>
    <property type="evidence" value="ECO:0007669"/>
    <property type="project" value="UniProtKB-UniRule"/>
</dbReference>
<dbReference type="Pfam" id="PF15469">
    <property type="entry name" value="Sec5"/>
    <property type="match status" value="1"/>
</dbReference>
<evidence type="ECO:0000256" key="3">
    <source>
        <dbReference type="RuleBase" id="RU368010"/>
    </source>
</evidence>
<protein>
    <recommendedName>
        <fullName evidence="3">Vacuolar protein sorting-associated protein 51 homolog</fullName>
    </recommendedName>
</protein>
<comment type="function">
    <text evidence="3">Acts as component of the GARP complex that is involved in retrograde transport from early and late endosomes to the trans-Golgi network (TGN).</text>
</comment>
<dbReference type="EMBL" id="ABEU02000012">
    <property type="status" value="NOT_ANNOTATED_CDS"/>
    <property type="molecule type" value="Genomic_DNA"/>
</dbReference>
<dbReference type="Gramene" id="Pp3c12_23510V3.5">
    <property type="protein sequence ID" value="Pp3c12_23510V3.5"/>
    <property type="gene ID" value="Pp3c12_23510"/>
</dbReference>
<reference evidence="6 7" key="1">
    <citation type="journal article" date="2008" name="Science">
        <title>The Physcomitrella genome reveals evolutionary insights into the conquest of land by plants.</title>
        <authorList>
            <person name="Rensing S."/>
            <person name="Lang D."/>
            <person name="Zimmer A."/>
            <person name="Terry A."/>
            <person name="Salamov A."/>
            <person name="Shapiro H."/>
            <person name="Nishiyama T."/>
            <person name="Perroud P.-F."/>
            <person name="Lindquist E."/>
            <person name="Kamisugi Y."/>
            <person name="Tanahashi T."/>
            <person name="Sakakibara K."/>
            <person name="Fujita T."/>
            <person name="Oishi K."/>
            <person name="Shin-I T."/>
            <person name="Kuroki Y."/>
            <person name="Toyoda A."/>
            <person name="Suzuki Y."/>
            <person name="Hashimoto A."/>
            <person name="Yamaguchi K."/>
            <person name="Sugano A."/>
            <person name="Kohara Y."/>
            <person name="Fujiyama A."/>
            <person name="Anterola A."/>
            <person name="Aoki S."/>
            <person name="Ashton N."/>
            <person name="Barbazuk W.B."/>
            <person name="Barker E."/>
            <person name="Bennetzen J."/>
            <person name="Bezanilla M."/>
            <person name="Blankenship R."/>
            <person name="Cho S.H."/>
            <person name="Dutcher S."/>
            <person name="Estelle M."/>
            <person name="Fawcett J.A."/>
            <person name="Gundlach H."/>
            <person name="Hanada K."/>
            <person name="Heyl A."/>
            <person name="Hicks K.A."/>
            <person name="Hugh J."/>
            <person name="Lohr M."/>
            <person name="Mayer K."/>
            <person name="Melkozernov A."/>
            <person name="Murata T."/>
            <person name="Nelson D."/>
            <person name="Pils B."/>
            <person name="Prigge M."/>
            <person name="Reiss B."/>
            <person name="Renner T."/>
            <person name="Rombauts S."/>
            <person name="Rushton P."/>
            <person name="Sanderfoot A."/>
            <person name="Schween G."/>
            <person name="Shiu S.-H."/>
            <person name="Stueber K."/>
            <person name="Theodoulou F.L."/>
            <person name="Tu H."/>
            <person name="Van de Peer Y."/>
            <person name="Verrier P.J."/>
            <person name="Waters E."/>
            <person name="Wood A."/>
            <person name="Yang L."/>
            <person name="Cove D."/>
            <person name="Cuming A."/>
            <person name="Hasebe M."/>
            <person name="Lucas S."/>
            <person name="Mishler D.B."/>
            <person name="Reski R."/>
            <person name="Grigoriev I."/>
            <person name="Quatrano R.S."/>
            <person name="Boore J.L."/>
        </authorList>
    </citation>
    <scope>NUCLEOTIDE SEQUENCE [LARGE SCALE GENOMIC DNA]</scope>
    <source>
        <strain evidence="6 7">cv. Gransden 2004</strain>
    </source>
</reference>
<organism evidence="6 7">
    <name type="scientific">Physcomitrium patens</name>
    <name type="common">Spreading-leaved earth moss</name>
    <name type="synonym">Physcomitrella patens</name>
    <dbReference type="NCBI Taxonomy" id="3218"/>
    <lineage>
        <taxon>Eukaryota</taxon>
        <taxon>Viridiplantae</taxon>
        <taxon>Streptophyta</taxon>
        <taxon>Embryophyta</taxon>
        <taxon>Bryophyta</taxon>
        <taxon>Bryophytina</taxon>
        <taxon>Bryopsida</taxon>
        <taxon>Funariidae</taxon>
        <taxon>Funariales</taxon>
        <taxon>Funariaceae</taxon>
        <taxon>Physcomitrium</taxon>
    </lineage>
</organism>
<dbReference type="PANTHER" id="PTHR15954">
    <property type="entry name" value="VACUOLAR PROTEIN SORTING-ASSOCIATED PROTEIN 51 HOMOLOG"/>
    <property type="match status" value="1"/>
</dbReference>
<dbReference type="GO" id="GO:0015031">
    <property type="term" value="P:protein transport"/>
    <property type="evidence" value="ECO:0007669"/>
    <property type="project" value="UniProtKB-UniRule"/>
</dbReference>
<keyword evidence="7" id="KW-1185">Reference proteome</keyword>
<name>A0A7I4AHA8_PHYPA</name>
<sequence>MAPAHPNPSPAWGVGTLCRESIFPILIPITTFHPCMKENVSGMESNMDQLLNTVTVIRGKSDGVNASLCERRERIEELNGTRSLLRKVQFIFDLPQRLRKCMSAENYAAAVKYYQGALPILKAYGQTSFRTCKEESDAIISNLIKRLQAQVMDSSAPLSARAQAVSLLQQLNYPVDTMMDTFLSFHGEDEVTVKLDLNKRLASQQGLKALDTFGSRKDLLNEEEKDFIQEFLEKAVTFRELFPKGEKRLLQACHEFFDDYFETVQLTLQPPSGNMSAAELNASFRQLSMDVSRMNELVPEANLPARASEAVESAVRKHVKDQFQNLYSRMKASLTVADTSKTPDSKESPKTLQYFLDIAQKTISNSSLEVLQDLKELLDDRKLYLLRWADEYTDLVQGGFQELFTNLVDHFLFLCVRSVETPSSSDKSQSLQTVTPSLIILASLLSVYLYQTAVPQITETLGTWFPGGGAMGSDGRPAFVPSEICRFFHTTGERLLQQYVDIQARKLSLIVRKAVDTPNWLKYKEPRDVRMFADLLLQEVERIQIEVKQLLPPGPRRTHRHSDSSGSIGSTRSASIREDGHRVASSRSNARSQLLERDVARLFTEKVEIFTKLEYNQPWVISTVVKMTLKTFEECVRLQTFNRGGYQQIQLDCHYLREPLQNLVENGTVVEILLDEVCSAASERCQDPVPLETAILDRLVQQKKAKMESAKEWPPTLPGP</sequence>
<proteinExistence type="inferred from homology"/>
<keyword evidence="3" id="KW-0653">Protein transport</keyword>
<dbReference type="GO" id="GO:0000938">
    <property type="term" value="C:GARP complex"/>
    <property type="evidence" value="ECO:0007669"/>
    <property type="project" value="UniProtKB-UniRule"/>
</dbReference>
<evidence type="ECO:0000256" key="4">
    <source>
        <dbReference type="SAM" id="MobiDB-lite"/>
    </source>
</evidence>
<accession>A0A7I4AHA8</accession>
<evidence type="ECO:0000313" key="7">
    <source>
        <dbReference type="Proteomes" id="UP000006727"/>
    </source>
</evidence>
<dbReference type="AlphaFoldDB" id="A0A7I4AHA8"/>
<comment type="subcellular location">
    <subcellularLocation>
        <location evidence="3">Golgi apparatus</location>
        <location evidence="3">trans-Golgi network</location>
    </subcellularLocation>
</comment>
<gene>
    <name evidence="6" type="primary">LOC112289237</name>
</gene>
<keyword evidence="2 3" id="KW-0813">Transport</keyword>
<dbReference type="InterPro" id="IPR039481">
    <property type="entry name" value="EXOC2/Sec5_N_dom"/>
</dbReference>
<dbReference type="GO" id="GO:0006869">
    <property type="term" value="P:lipid transport"/>
    <property type="evidence" value="ECO:0007669"/>
    <property type="project" value="UniProtKB-UniRule"/>
</dbReference>
<evidence type="ECO:0000313" key="6">
    <source>
        <dbReference type="EnsemblPlants" id="Pp3c12_23510V3.5"/>
    </source>
</evidence>
<reference evidence="6 7" key="2">
    <citation type="journal article" date="2018" name="Plant J.">
        <title>The Physcomitrella patens chromosome-scale assembly reveals moss genome structure and evolution.</title>
        <authorList>
            <person name="Lang D."/>
            <person name="Ullrich K.K."/>
            <person name="Murat F."/>
            <person name="Fuchs J."/>
            <person name="Jenkins J."/>
            <person name="Haas F.B."/>
            <person name="Piednoel M."/>
            <person name="Gundlach H."/>
            <person name="Van Bel M."/>
            <person name="Meyberg R."/>
            <person name="Vives C."/>
            <person name="Morata J."/>
            <person name="Symeonidi A."/>
            <person name="Hiss M."/>
            <person name="Muchero W."/>
            <person name="Kamisugi Y."/>
            <person name="Saleh O."/>
            <person name="Blanc G."/>
            <person name="Decker E.L."/>
            <person name="van Gessel N."/>
            <person name="Grimwood J."/>
            <person name="Hayes R.D."/>
            <person name="Graham S.W."/>
            <person name="Gunter L.E."/>
            <person name="McDaniel S.F."/>
            <person name="Hoernstein S.N.W."/>
            <person name="Larsson A."/>
            <person name="Li F.W."/>
            <person name="Perroud P.F."/>
            <person name="Phillips J."/>
            <person name="Ranjan P."/>
            <person name="Rokshar D.S."/>
            <person name="Rothfels C.J."/>
            <person name="Schneider L."/>
            <person name="Shu S."/>
            <person name="Stevenson D.W."/>
            <person name="Thummler F."/>
            <person name="Tillich M."/>
            <person name="Villarreal Aguilar J.C."/>
            <person name="Widiez T."/>
            <person name="Wong G.K."/>
            <person name="Wymore A."/>
            <person name="Zhang Y."/>
            <person name="Zimmer A.D."/>
            <person name="Quatrano R.S."/>
            <person name="Mayer K.F.X."/>
            <person name="Goodstein D."/>
            <person name="Casacuberta J.M."/>
            <person name="Vandepoele K."/>
            <person name="Reski R."/>
            <person name="Cuming A.C."/>
            <person name="Tuskan G.A."/>
            <person name="Maumus F."/>
            <person name="Salse J."/>
            <person name="Schmutz J."/>
            <person name="Rensing S.A."/>
        </authorList>
    </citation>
    <scope>NUCLEOTIDE SEQUENCE [LARGE SCALE GENOMIC DNA]</scope>
    <source>
        <strain evidence="6 7">cv. Gransden 2004</strain>
    </source>
</reference>
<dbReference type="PANTHER" id="PTHR15954:SF4">
    <property type="entry name" value="VACUOLAR PROTEIN SORTING-ASSOCIATED PROTEIN 51 HOMOLOG"/>
    <property type="match status" value="1"/>
</dbReference>
<dbReference type="GO" id="GO:0007030">
    <property type="term" value="P:Golgi organization"/>
    <property type="evidence" value="ECO:0007669"/>
    <property type="project" value="UniProtKB-UniRule"/>
</dbReference>
<comment type="subunit">
    <text evidence="3">Component of the Golgi-associated retrograde protein (GARP) complex.</text>
</comment>
<dbReference type="EnsemblPlants" id="Pp3c12_23510V3.5">
    <property type="protein sequence ID" value="Pp3c12_23510V3.5"/>
    <property type="gene ID" value="Pp3c12_23510"/>
</dbReference>
<dbReference type="Proteomes" id="UP000006727">
    <property type="component" value="Chromosome 12"/>
</dbReference>
<comment type="similarity">
    <text evidence="1 3">Belongs to the VPS51 family.</text>
</comment>
<feature type="compositionally biased region" description="Low complexity" evidence="4">
    <location>
        <begin position="564"/>
        <end position="574"/>
    </location>
</feature>
<keyword evidence="3" id="KW-0445">Lipid transport</keyword>
<reference evidence="6" key="3">
    <citation type="submission" date="2020-12" db="UniProtKB">
        <authorList>
            <consortium name="EnsemblPlants"/>
        </authorList>
    </citation>
    <scope>IDENTIFICATION</scope>
</reference>
<feature type="region of interest" description="Disordered" evidence="4">
    <location>
        <begin position="551"/>
        <end position="589"/>
    </location>
</feature>
<keyword evidence="3" id="KW-0333">Golgi apparatus</keyword>
<feature type="domain" description="Exocyst complex component EXOC2/Sec5 N-terminal" evidence="5">
    <location>
        <begin position="44"/>
        <end position="163"/>
    </location>
</feature>
<evidence type="ECO:0000259" key="5">
    <source>
        <dbReference type="Pfam" id="PF15469"/>
    </source>
</evidence>
<dbReference type="GO" id="GO:0005829">
    <property type="term" value="C:cytosol"/>
    <property type="evidence" value="ECO:0007669"/>
    <property type="project" value="GOC"/>
</dbReference>